<name>A0AAW0XX46_CHEQU</name>
<feature type="transmembrane region" description="Helical" evidence="7">
    <location>
        <begin position="418"/>
        <end position="436"/>
    </location>
</feature>
<evidence type="ECO:0000256" key="4">
    <source>
        <dbReference type="ARBA" id="ARBA00022989"/>
    </source>
</evidence>
<evidence type="ECO:0000313" key="10">
    <source>
        <dbReference type="Proteomes" id="UP001445076"/>
    </source>
</evidence>
<proteinExistence type="inferred from homology"/>
<dbReference type="GO" id="GO:0016020">
    <property type="term" value="C:membrane"/>
    <property type="evidence" value="ECO:0007669"/>
    <property type="project" value="UniProtKB-SubCell"/>
</dbReference>
<dbReference type="InterPro" id="IPR024989">
    <property type="entry name" value="MFS_assoc_dom"/>
</dbReference>
<reference evidence="9 10" key="1">
    <citation type="journal article" date="2024" name="BMC Genomics">
        <title>Genome assembly of redclaw crayfish (Cherax quadricarinatus) provides insights into its immune adaptation and hypoxia tolerance.</title>
        <authorList>
            <person name="Liu Z."/>
            <person name="Zheng J."/>
            <person name="Li H."/>
            <person name="Fang K."/>
            <person name="Wang S."/>
            <person name="He J."/>
            <person name="Zhou D."/>
            <person name="Weng S."/>
            <person name="Chi M."/>
            <person name="Gu Z."/>
            <person name="He J."/>
            <person name="Li F."/>
            <person name="Wang M."/>
        </authorList>
    </citation>
    <scope>NUCLEOTIDE SEQUENCE [LARGE SCALE GENOMIC DNA]</scope>
    <source>
        <strain evidence="9">ZL_2023a</strain>
    </source>
</reference>
<comment type="caution">
    <text evidence="9">The sequence shown here is derived from an EMBL/GenBank/DDBJ whole genome shotgun (WGS) entry which is preliminary data.</text>
</comment>
<dbReference type="InterPro" id="IPR051717">
    <property type="entry name" value="MFS_MFSD6"/>
</dbReference>
<gene>
    <name evidence="9" type="ORF">OTU49_000845</name>
</gene>
<dbReference type="EMBL" id="JARKIK010000022">
    <property type="protein sequence ID" value="KAK8744515.1"/>
    <property type="molecule type" value="Genomic_DNA"/>
</dbReference>
<protein>
    <recommendedName>
        <fullName evidence="8">Major facilitator superfamily (MFS) profile domain-containing protein</fullName>
    </recommendedName>
</protein>
<evidence type="ECO:0000256" key="5">
    <source>
        <dbReference type="ARBA" id="ARBA00023136"/>
    </source>
</evidence>
<comment type="subcellular location">
    <subcellularLocation>
        <location evidence="1">Membrane</location>
        <topology evidence="1">Multi-pass membrane protein</topology>
    </subcellularLocation>
</comment>
<feature type="transmembrane region" description="Helical" evidence="7">
    <location>
        <begin position="590"/>
        <end position="611"/>
    </location>
</feature>
<organism evidence="9 10">
    <name type="scientific">Cherax quadricarinatus</name>
    <name type="common">Australian red claw crayfish</name>
    <dbReference type="NCBI Taxonomy" id="27406"/>
    <lineage>
        <taxon>Eukaryota</taxon>
        <taxon>Metazoa</taxon>
        <taxon>Ecdysozoa</taxon>
        <taxon>Arthropoda</taxon>
        <taxon>Crustacea</taxon>
        <taxon>Multicrustacea</taxon>
        <taxon>Malacostraca</taxon>
        <taxon>Eumalacostraca</taxon>
        <taxon>Eucarida</taxon>
        <taxon>Decapoda</taxon>
        <taxon>Pleocyemata</taxon>
        <taxon>Astacidea</taxon>
        <taxon>Parastacoidea</taxon>
        <taxon>Parastacidae</taxon>
        <taxon>Cherax</taxon>
    </lineage>
</organism>
<accession>A0AAW0XX46</accession>
<keyword evidence="5 7" id="KW-0472">Membrane</keyword>
<feature type="transmembrane region" description="Helical" evidence="7">
    <location>
        <begin position="492"/>
        <end position="514"/>
    </location>
</feature>
<feature type="transmembrane region" description="Helical" evidence="7">
    <location>
        <begin position="617"/>
        <end position="641"/>
    </location>
</feature>
<evidence type="ECO:0000256" key="1">
    <source>
        <dbReference type="ARBA" id="ARBA00004141"/>
    </source>
</evidence>
<feature type="transmembrane region" description="Helical" evidence="7">
    <location>
        <begin position="81"/>
        <end position="100"/>
    </location>
</feature>
<keyword evidence="4 7" id="KW-1133">Transmembrane helix</keyword>
<sequence length="745" mass="83057">MVHGGRMSTRRQLSWRARQGGQRLREGGRMAALTCWADFVTPLLVPLKITFFIIMGATQCVAPFTTLLLRALGLTVQETGFVYTIGPIIPVFAPLLAGIIADKIGNFRCILVFSVALSGFISLAYLAIPPARTSPNYSNKVSFSLSCDPGFVLTPSSLKQDKDKCVFFNKTVTLSSVEAKECGYLCKQAAVEYPAKLLKEVKKVKLVQAVNPLLYHMCKIQNSKDNMPVTQKCFRKNLNKSLSHENMPKSFMIHNLRLPLSEIDRTQLKIPVANFTMSAEELRSFECLKGRVPKKISVPKITMEEDSPDFTETAASVECHFHCQATISHNLTCEDRPHSIVHNVALSFWLFVTANVLSKLFIGLTYTLFEVAVVAILKEYGYDYGLQRIYGSIGGMVFAPLSGFFIDHFGKGGHYQDYYVMFIFYCCLKVLCAFLLMKVDLRFKVPARSLCENMGNLLRNLEVLLLLCVVFISGMCYGFIENFLPWHLHDLGATNWFIGCLTTIASVAALPFLACSGAICKKFGNFQAIAFGLVCYSIRCIGYSLIQDYYWCAPFEVLEGVTTGLLVTAAIIYGSQLASKTNVATLQGILATLHYGLGKSIGSLLGGYLMSKLKAPFTFQIFSGISLVSAFCYYLIGKLLIMPKHARALKRRQEIMAMPIETISRKEHKKMSTLKRKEETKRSDKAKENEQKGQPPLPVTENAEVHMGENGVLDDTQMTDLPPDDTMISLDESFVENEGQKKEKS</sequence>
<feature type="transmembrane region" description="Helical" evidence="7">
    <location>
        <begin position="457"/>
        <end position="480"/>
    </location>
</feature>
<dbReference type="EMBL" id="JARKIK010000022">
    <property type="protein sequence ID" value="KAK8744513.1"/>
    <property type="molecule type" value="Genomic_DNA"/>
</dbReference>
<evidence type="ECO:0000259" key="8">
    <source>
        <dbReference type="PROSITE" id="PS50850"/>
    </source>
</evidence>
<dbReference type="SUPFAM" id="SSF103473">
    <property type="entry name" value="MFS general substrate transporter"/>
    <property type="match status" value="1"/>
</dbReference>
<evidence type="ECO:0000256" key="6">
    <source>
        <dbReference type="SAM" id="MobiDB-lite"/>
    </source>
</evidence>
<dbReference type="PROSITE" id="PS50850">
    <property type="entry name" value="MFS"/>
    <property type="match status" value="1"/>
</dbReference>
<dbReference type="InterPro" id="IPR020846">
    <property type="entry name" value="MFS_dom"/>
</dbReference>
<feature type="compositionally biased region" description="Basic and acidic residues" evidence="6">
    <location>
        <begin position="675"/>
        <end position="691"/>
    </location>
</feature>
<evidence type="ECO:0000313" key="9">
    <source>
        <dbReference type="EMBL" id="KAK8744513.1"/>
    </source>
</evidence>
<feature type="transmembrane region" description="Helical" evidence="7">
    <location>
        <begin position="558"/>
        <end position="578"/>
    </location>
</feature>
<feature type="transmembrane region" description="Helical" evidence="7">
    <location>
        <begin position="107"/>
        <end position="128"/>
    </location>
</feature>
<dbReference type="Pfam" id="PF12832">
    <property type="entry name" value="MFS_1_like"/>
    <property type="match status" value="1"/>
</dbReference>
<dbReference type="PANTHER" id="PTHR16172:SF35">
    <property type="entry name" value="MAJOR FACILITATOR SUPERFAMILY (MFS) PROFILE DOMAIN-CONTAINING PROTEIN"/>
    <property type="match status" value="1"/>
</dbReference>
<comment type="similarity">
    <text evidence="2">Belongs to the major facilitator superfamily. MFSD6 family.</text>
</comment>
<dbReference type="AlphaFoldDB" id="A0AAW0XX46"/>
<reference evidence="9" key="2">
    <citation type="submission" date="2024-01" db="EMBL/GenBank/DDBJ databases">
        <authorList>
            <person name="He J."/>
            <person name="Wang M."/>
            <person name="Zheng J."/>
            <person name="Liu Z."/>
        </authorList>
    </citation>
    <scope>NUCLEOTIDE SEQUENCE</scope>
    <source>
        <strain evidence="9">ZL_2023a</strain>
        <tissue evidence="9">Muscle</tissue>
    </source>
</reference>
<keyword evidence="3 7" id="KW-0812">Transmembrane</keyword>
<feature type="transmembrane region" description="Helical" evidence="7">
    <location>
        <begin position="348"/>
        <end position="377"/>
    </location>
</feature>
<dbReference type="Proteomes" id="UP001445076">
    <property type="component" value="Unassembled WGS sequence"/>
</dbReference>
<dbReference type="InterPro" id="IPR036259">
    <property type="entry name" value="MFS_trans_sf"/>
</dbReference>
<dbReference type="Gene3D" id="1.20.1250.20">
    <property type="entry name" value="MFS general substrate transporter like domains"/>
    <property type="match status" value="3"/>
</dbReference>
<evidence type="ECO:0000256" key="2">
    <source>
        <dbReference type="ARBA" id="ARBA00005241"/>
    </source>
</evidence>
<dbReference type="GO" id="GO:0022857">
    <property type="term" value="F:transmembrane transporter activity"/>
    <property type="evidence" value="ECO:0007669"/>
    <property type="project" value="InterPro"/>
</dbReference>
<evidence type="ECO:0000256" key="7">
    <source>
        <dbReference type="SAM" id="Phobius"/>
    </source>
</evidence>
<feature type="transmembrane region" description="Helical" evidence="7">
    <location>
        <begin position="389"/>
        <end position="406"/>
    </location>
</feature>
<dbReference type="PANTHER" id="PTHR16172">
    <property type="entry name" value="MAJOR FACILITATOR SUPERFAMILY DOMAIN-CONTAINING PROTEIN 6-LIKE"/>
    <property type="match status" value="1"/>
</dbReference>
<evidence type="ECO:0000256" key="3">
    <source>
        <dbReference type="ARBA" id="ARBA00022692"/>
    </source>
</evidence>
<feature type="transmembrane region" description="Helical" evidence="7">
    <location>
        <begin position="49"/>
        <end position="69"/>
    </location>
</feature>
<keyword evidence="10" id="KW-1185">Reference proteome</keyword>
<feature type="domain" description="Major facilitator superfamily (MFS) profile" evidence="8">
    <location>
        <begin position="462"/>
        <end position="745"/>
    </location>
</feature>
<feature type="region of interest" description="Disordered" evidence="6">
    <location>
        <begin position="666"/>
        <end position="745"/>
    </location>
</feature>
<feature type="transmembrane region" description="Helical" evidence="7">
    <location>
        <begin position="526"/>
        <end position="546"/>
    </location>
</feature>